<dbReference type="InterPro" id="IPR030394">
    <property type="entry name" value="G_HFLX_dom"/>
</dbReference>
<dbReference type="FunFam" id="3.40.50.11060:FF:000001">
    <property type="entry name" value="GTPase HflX"/>
    <property type="match status" value="1"/>
</dbReference>
<keyword evidence="3 6" id="KW-0547">Nucleotide-binding</keyword>
<reference evidence="9 10" key="1">
    <citation type="submission" date="2016-10" db="EMBL/GenBank/DDBJ databases">
        <authorList>
            <person name="de Groot N.N."/>
        </authorList>
    </citation>
    <scope>NUCLEOTIDE SEQUENCE [LARGE SCALE GENOMIC DNA]</scope>
    <source>
        <strain evidence="9 10">CGMCC 1.5058</strain>
    </source>
</reference>
<evidence type="ECO:0000256" key="1">
    <source>
        <dbReference type="ARBA" id="ARBA00022490"/>
    </source>
</evidence>
<proteinExistence type="inferred from homology"/>
<protein>
    <recommendedName>
        <fullName evidence="6">GTPase HflX</fullName>
    </recommendedName>
    <alternativeName>
        <fullName evidence="6">GTP-binding protein HflX</fullName>
    </alternativeName>
</protein>
<feature type="domain" description="Hflx-type G" evidence="8">
    <location>
        <begin position="362"/>
        <end position="539"/>
    </location>
</feature>
<dbReference type="InterPro" id="IPR042108">
    <property type="entry name" value="GTPase_HflX_N_sf"/>
</dbReference>
<evidence type="ECO:0000256" key="2">
    <source>
        <dbReference type="ARBA" id="ARBA00022723"/>
    </source>
</evidence>
<name>A0A1G8GE14_9CLOT</name>
<comment type="subunit">
    <text evidence="6">Monomer. Associates with the 50S ribosomal subunit.</text>
</comment>
<keyword evidence="1 6" id="KW-0963">Cytoplasm</keyword>
<feature type="coiled-coil region" evidence="7">
    <location>
        <begin position="321"/>
        <end position="348"/>
    </location>
</feature>
<dbReference type="Gene3D" id="6.10.250.2860">
    <property type="match status" value="1"/>
</dbReference>
<keyword evidence="4" id="KW-0460">Magnesium</keyword>
<dbReference type="SUPFAM" id="SSF52540">
    <property type="entry name" value="P-loop containing nucleoside triphosphate hydrolases"/>
    <property type="match status" value="1"/>
</dbReference>
<evidence type="ECO:0000313" key="9">
    <source>
        <dbReference type="EMBL" id="SDH92619.1"/>
    </source>
</evidence>
<evidence type="ECO:0000256" key="7">
    <source>
        <dbReference type="SAM" id="Coils"/>
    </source>
</evidence>
<dbReference type="PROSITE" id="PS51705">
    <property type="entry name" value="G_HFLX"/>
    <property type="match status" value="1"/>
</dbReference>
<dbReference type="InterPro" id="IPR032305">
    <property type="entry name" value="GTP-bd_M"/>
</dbReference>
<evidence type="ECO:0000256" key="6">
    <source>
        <dbReference type="HAMAP-Rule" id="MF_00900"/>
    </source>
</evidence>
<dbReference type="AlphaFoldDB" id="A0A1G8GE14"/>
<dbReference type="PANTHER" id="PTHR10229">
    <property type="entry name" value="GTP-BINDING PROTEIN HFLX"/>
    <property type="match status" value="1"/>
</dbReference>
<dbReference type="InterPro" id="IPR006073">
    <property type="entry name" value="GTP-bd"/>
</dbReference>
<dbReference type="GO" id="GO:0005737">
    <property type="term" value="C:cytoplasm"/>
    <property type="evidence" value="ECO:0007669"/>
    <property type="project" value="UniProtKB-SubCell"/>
</dbReference>
<organism evidence="9 10">
    <name type="scientific">Proteiniclasticum ruminis</name>
    <dbReference type="NCBI Taxonomy" id="398199"/>
    <lineage>
        <taxon>Bacteria</taxon>
        <taxon>Bacillati</taxon>
        <taxon>Bacillota</taxon>
        <taxon>Clostridia</taxon>
        <taxon>Eubacteriales</taxon>
        <taxon>Clostridiaceae</taxon>
        <taxon>Proteiniclasticum</taxon>
    </lineage>
</organism>
<dbReference type="Gene3D" id="3.40.50.300">
    <property type="entry name" value="P-loop containing nucleotide triphosphate hydrolases"/>
    <property type="match status" value="1"/>
</dbReference>
<dbReference type="GO" id="GO:0005525">
    <property type="term" value="F:GTP binding"/>
    <property type="evidence" value="ECO:0007669"/>
    <property type="project" value="UniProtKB-UniRule"/>
</dbReference>
<dbReference type="GO" id="GO:0043022">
    <property type="term" value="F:ribosome binding"/>
    <property type="evidence" value="ECO:0007669"/>
    <property type="project" value="TreeGrafter"/>
</dbReference>
<accession>A0A1G8GE14</accession>
<dbReference type="CDD" id="cd01878">
    <property type="entry name" value="HflX"/>
    <property type="match status" value="1"/>
</dbReference>
<evidence type="ECO:0000256" key="3">
    <source>
        <dbReference type="ARBA" id="ARBA00022741"/>
    </source>
</evidence>
<evidence type="ECO:0000256" key="4">
    <source>
        <dbReference type="ARBA" id="ARBA00022842"/>
    </source>
</evidence>
<dbReference type="InterPro" id="IPR025121">
    <property type="entry name" value="GTPase_HflX_N"/>
</dbReference>
<evidence type="ECO:0000259" key="8">
    <source>
        <dbReference type="PROSITE" id="PS51705"/>
    </source>
</evidence>
<dbReference type="NCBIfam" id="TIGR03156">
    <property type="entry name" value="GTP_HflX"/>
    <property type="match status" value="1"/>
</dbReference>
<dbReference type="GO" id="GO:0046872">
    <property type="term" value="F:metal ion binding"/>
    <property type="evidence" value="ECO:0007669"/>
    <property type="project" value="UniProtKB-KW"/>
</dbReference>
<keyword evidence="7" id="KW-0175">Coiled coil</keyword>
<keyword evidence="2" id="KW-0479">Metal-binding</keyword>
<dbReference type="Pfam" id="PF01926">
    <property type="entry name" value="MMR_HSR1"/>
    <property type="match status" value="1"/>
</dbReference>
<sequence>MITGNIEGVRKRILEELEAIFDIKTERYSFLNDEIIQIMTKATEELNREISVLIDRKGKVMEVTIGDSSTVSMPLVDLRDSKLSRVRVVHTHPNGNPNLSALDISALVKMKLDAIVAIGVKETPEVVMGFLTVQNQRIHVEGTKPLSLDEAQRFNIIDRILFNEGLLLEAEDLEEEEERAVLVGLDSEESLYELRELAKAAEVSVGELLYQKRATQDNAYYVGKGKVSEIRDALQLSRSNMVIADDELSGSQIRNLEDELGVKVIDRTTLILEIFAKRARSKEAKLQVELAQLKYRMSRLIGLGTVMSRTGGGIGTRGPGEQKLEIDRRKIRERVNDLKNELKKVVAIRSVQRENRNQNEIPRISLVGYTNSGKSTLRNALADLASKDAVVKEKVLEKDMLFATLDTTTRALSLENNRVVTLTDTVGFVRKLPHDLVEAFKSTLEEVIYSDLLVHVIDGSVDDCLKQAGAVDEVLNEIGAGETRRIIAINKIDKGKSYITEQVEELYEGKYPIIEISAKNGTNLKELMVLFNEVLPDHLLEIEALIPYDQQKLISSVHESGVLLHESYEELGTKIRAKILKKDFVKFEPFIIEGGDHAESNH</sequence>
<comment type="function">
    <text evidence="6">GTPase that associates with the 50S ribosomal subunit and may have a role during protein synthesis or ribosome biogenesis.</text>
</comment>
<keyword evidence="5 6" id="KW-0342">GTP-binding</keyword>
<dbReference type="Proteomes" id="UP000183255">
    <property type="component" value="Unassembled WGS sequence"/>
</dbReference>
<dbReference type="HAMAP" id="MF_00900">
    <property type="entry name" value="GTPase_HflX"/>
    <property type="match status" value="1"/>
</dbReference>
<dbReference type="EMBL" id="FNDZ01000001">
    <property type="protein sequence ID" value="SDH92619.1"/>
    <property type="molecule type" value="Genomic_DNA"/>
</dbReference>
<dbReference type="PANTHER" id="PTHR10229:SF0">
    <property type="entry name" value="GTP-BINDING PROTEIN 6-RELATED"/>
    <property type="match status" value="1"/>
</dbReference>
<evidence type="ECO:0000256" key="5">
    <source>
        <dbReference type="ARBA" id="ARBA00023134"/>
    </source>
</evidence>
<dbReference type="InterPro" id="IPR016496">
    <property type="entry name" value="GTPase_HflX"/>
</dbReference>
<dbReference type="InterPro" id="IPR027417">
    <property type="entry name" value="P-loop_NTPase"/>
</dbReference>
<evidence type="ECO:0000313" key="10">
    <source>
        <dbReference type="Proteomes" id="UP000183255"/>
    </source>
</evidence>
<dbReference type="Pfam" id="PF13167">
    <property type="entry name" value="GTP-bdg_N"/>
    <property type="match status" value="1"/>
</dbReference>
<dbReference type="GO" id="GO:0003924">
    <property type="term" value="F:GTPase activity"/>
    <property type="evidence" value="ECO:0007669"/>
    <property type="project" value="UniProtKB-UniRule"/>
</dbReference>
<gene>
    <name evidence="6" type="primary">hflX</name>
    <name evidence="9" type="ORF">SAMN05421804_101229</name>
</gene>
<dbReference type="Gene3D" id="3.40.50.11060">
    <property type="entry name" value="GTPase HflX, N-terminal domain"/>
    <property type="match status" value="1"/>
</dbReference>
<dbReference type="Pfam" id="PF16360">
    <property type="entry name" value="GTP-bdg_M"/>
    <property type="match status" value="1"/>
</dbReference>
<comment type="subcellular location">
    <subcellularLocation>
        <location evidence="6">Cytoplasm</location>
    </subcellularLocation>
    <text evidence="6">May associate with membranes.</text>
</comment>
<comment type="similarity">
    <text evidence="6">Belongs to the TRAFAC class OBG-HflX-like GTPase superfamily. HflX GTPase family.</text>
</comment>